<evidence type="ECO:0000256" key="5">
    <source>
        <dbReference type="ARBA" id="ARBA00022692"/>
    </source>
</evidence>
<organism evidence="10 11">
    <name type="scientific">Saccharophagus degradans</name>
    <dbReference type="NCBI Taxonomy" id="86304"/>
    <lineage>
        <taxon>Bacteria</taxon>
        <taxon>Pseudomonadati</taxon>
        <taxon>Pseudomonadota</taxon>
        <taxon>Gammaproteobacteria</taxon>
        <taxon>Cellvibrionales</taxon>
        <taxon>Cellvibrionaceae</taxon>
        <taxon>Saccharophagus</taxon>
    </lineage>
</organism>
<feature type="transmembrane region" description="Helical" evidence="8">
    <location>
        <begin position="40"/>
        <end position="60"/>
    </location>
</feature>
<protein>
    <submittedName>
        <fullName evidence="10">MFS transporter</fullName>
    </submittedName>
</protein>
<feature type="transmembrane region" description="Helical" evidence="8">
    <location>
        <begin position="263"/>
        <end position="281"/>
    </location>
</feature>
<evidence type="ECO:0000256" key="8">
    <source>
        <dbReference type="SAM" id="Phobius"/>
    </source>
</evidence>
<accession>A0AAW7X0Q8</accession>
<feature type="transmembrane region" description="Helical" evidence="8">
    <location>
        <begin position="201"/>
        <end position="222"/>
    </location>
</feature>
<dbReference type="NCBIfam" id="NF037955">
    <property type="entry name" value="mfs"/>
    <property type="match status" value="1"/>
</dbReference>
<dbReference type="EMBL" id="JAUOPB010000001">
    <property type="protein sequence ID" value="MDO6421094.1"/>
    <property type="molecule type" value="Genomic_DNA"/>
</dbReference>
<keyword evidence="2" id="KW-0813">Transport</keyword>
<dbReference type="GO" id="GO:0030395">
    <property type="term" value="F:lactose binding"/>
    <property type="evidence" value="ECO:0007669"/>
    <property type="project" value="TreeGrafter"/>
</dbReference>
<dbReference type="PANTHER" id="PTHR23522:SF10">
    <property type="entry name" value="3-PHENYLPROPIONIC ACID TRANSPORTER-RELATED"/>
    <property type="match status" value="1"/>
</dbReference>
<comment type="subcellular location">
    <subcellularLocation>
        <location evidence="1">Cell inner membrane</location>
        <topology evidence="1">Multi-pass membrane protein</topology>
    </subcellularLocation>
</comment>
<dbReference type="Proteomes" id="UP001169760">
    <property type="component" value="Unassembled WGS sequence"/>
</dbReference>
<feature type="transmembrane region" description="Helical" evidence="8">
    <location>
        <begin position="7"/>
        <end position="28"/>
    </location>
</feature>
<gene>
    <name evidence="10" type="ORF">Q4521_01265</name>
</gene>
<dbReference type="InterPro" id="IPR026032">
    <property type="entry name" value="HcaT-like"/>
</dbReference>
<keyword evidence="7 8" id="KW-0472">Membrane</keyword>
<dbReference type="GO" id="GO:0015528">
    <property type="term" value="F:lactose:proton symporter activity"/>
    <property type="evidence" value="ECO:0007669"/>
    <property type="project" value="TreeGrafter"/>
</dbReference>
<dbReference type="InterPro" id="IPR036259">
    <property type="entry name" value="MFS_trans_sf"/>
</dbReference>
<dbReference type="PANTHER" id="PTHR23522">
    <property type="entry name" value="BLL5896 PROTEIN"/>
    <property type="match status" value="1"/>
</dbReference>
<feature type="transmembrane region" description="Helical" evidence="8">
    <location>
        <begin position="96"/>
        <end position="122"/>
    </location>
</feature>
<dbReference type="GO" id="GO:0005886">
    <property type="term" value="C:plasma membrane"/>
    <property type="evidence" value="ECO:0007669"/>
    <property type="project" value="UniProtKB-SubCell"/>
</dbReference>
<dbReference type="PIRSF" id="PIRSF004925">
    <property type="entry name" value="HcaT"/>
    <property type="match status" value="1"/>
</dbReference>
<evidence type="ECO:0000313" key="10">
    <source>
        <dbReference type="EMBL" id="MDO6421094.1"/>
    </source>
</evidence>
<feature type="transmembrane region" description="Helical" evidence="8">
    <location>
        <begin position="287"/>
        <end position="308"/>
    </location>
</feature>
<evidence type="ECO:0000256" key="6">
    <source>
        <dbReference type="ARBA" id="ARBA00022989"/>
    </source>
</evidence>
<evidence type="ECO:0000259" key="9">
    <source>
        <dbReference type="Pfam" id="PF12832"/>
    </source>
</evidence>
<evidence type="ECO:0000313" key="11">
    <source>
        <dbReference type="Proteomes" id="UP001169760"/>
    </source>
</evidence>
<feature type="transmembrane region" description="Helical" evidence="8">
    <location>
        <begin position="328"/>
        <end position="349"/>
    </location>
</feature>
<dbReference type="AlphaFoldDB" id="A0AAW7X0Q8"/>
<keyword evidence="3" id="KW-1003">Cell membrane</keyword>
<feature type="transmembrane region" description="Helical" evidence="8">
    <location>
        <begin position="134"/>
        <end position="151"/>
    </location>
</feature>
<comment type="caution">
    <text evidence="10">The sequence shown here is derived from an EMBL/GenBank/DDBJ whole genome shotgun (WGS) entry which is preliminary data.</text>
</comment>
<dbReference type="InterPro" id="IPR024989">
    <property type="entry name" value="MFS_assoc_dom"/>
</dbReference>
<feature type="transmembrane region" description="Helical" evidence="8">
    <location>
        <begin position="228"/>
        <end position="251"/>
    </location>
</feature>
<dbReference type="Pfam" id="PF12832">
    <property type="entry name" value="MFS_1_like"/>
    <property type="match status" value="1"/>
</dbReference>
<evidence type="ECO:0000256" key="3">
    <source>
        <dbReference type="ARBA" id="ARBA00022475"/>
    </source>
</evidence>
<dbReference type="RefSeq" id="WP_303490312.1">
    <property type="nucleotide sequence ID" value="NZ_JAUOPB010000001.1"/>
</dbReference>
<keyword evidence="6 8" id="KW-1133">Transmembrane helix</keyword>
<proteinExistence type="predicted"/>
<reference evidence="10" key="1">
    <citation type="submission" date="2023-07" db="EMBL/GenBank/DDBJ databases">
        <title>Genome content predicts the carbon catabolic preferences of heterotrophic bacteria.</title>
        <authorList>
            <person name="Gralka M."/>
        </authorList>
    </citation>
    <scope>NUCLEOTIDE SEQUENCE</scope>
    <source>
        <strain evidence="10">I3M17_2</strain>
    </source>
</reference>
<feature type="transmembrane region" description="Helical" evidence="8">
    <location>
        <begin position="72"/>
        <end position="90"/>
    </location>
</feature>
<sequence>MHSLPYWRLAFFYFVYFAVIGGLSPYWGLYLEHIGLTPKLIGVVMAIPMLTRIVAPNIWGWVASRTGKPLQVMLFGCVGATLCFIGVIWRKDVAGLIAFTLAFSFFWNAILAQFEVLTLGYLKDTPEKYGQIRSWGSIGFVLVVAGLGVVFDYLPIYLLPWCIFFFLIAILIAAFSLPNDSAARGSQTKTSFVAALKQRKVVYFLITVFLIQFSLGIFHAFYSLYLDYYGYSKTAIGSLWALGAIAEIVLFMSMPALLRRFSINWLLGLAIVTTALRWFLLGAYPQLLWVVIIAQLFHAFTFGLTHAVAIEFVRRHFPGSAQSQGQSFYSAIGFGASNALGSLAGGVIWDVSVGLLFNAALLIVMFAGAVHVYQMRSSQAN</sequence>
<evidence type="ECO:0000256" key="7">
    <source>
        <dbReference type="ARBA" id="ARBA00023136"/>
    </source>
</evidence>
<evidence type="ECO:0000256" key="4">
    <source>
        <dbReference type="ARBA" id="ARBA00022519"/>
    </source>
</evidence>
<keyword evidence="5 8" id="KW-0812">Transmembrane</keyword>
<evidence type="ECO:0000256" key="1">
    <source>
        <dbReference type="ARBA" id="ARBA00004429"/>
    </source>
</evidence>
<name>A0AAW7X0Q8_9GAMM</name>
<dbReference type="SUPFAM" id="SSF103473">
    <property type="entry name" value="MFS general substrate transporter"/>
    <property type="match status" value="1"/>
</dbReference>
<evidence type="ECO:0000256" key="2">
    <source>
        <dbReference type="ARBA" id="ARBA00022448"/>
    </source>
</evidence>
<dbReference type="Gene3D" id="1.20.1250.20">
    <property type="entry name" value="MFS general substrate transporter like domains"/>
    <property type="match status" value="2"/>
</dbReference>
<feature type="transmembrane region" description="Helical" evidence="8">
    <location>
        <begin position="355"/>
        <end position="373"/>
    </location>
</feature>
<feature type="transmembrane region" description="Helical" evidence="8">
    <location>
        <begin position="157"/>
        <end position="177"/>
    </location>
</feature>
<keyword evidence="4" id="KW-0997">Cell inner membrane</keyword>
<feature type="domain" description="Major facilitator superfamily associated" evidence="9">
    <location>
        <begin position="6"/>
        <end position="357"/>
    </location>
</feature>